<dbReference type="RefSeq" id="WP_275474496.1">
    <property type="nucleotide sequence ID" value="NZ_CP162940.1"/>
</dbReference>
<dbReference type="Proteomes" id="UP001579974">
    <property type="component" value="Unassembled WGS sequence"/>
</dbReference>
<reference evidence="1 2" key="1">
    <citation type="journal article" date="2024" name="Int. J. Mol. Sci.">
        <title>Exploration of Alicyclobacillus spp. Genome in Search of Antibiotic Resistance.</title>
        <authorList>
            <person name="Bucka-Kolendo J."/>
            <person name="Kiousi D.E."/>
            <person name="Dekowska A."/>
            <person name="Mikolajczuk-Szczyrba A."/>
            <person name="Karadedos D.M."/>
            <person name="Michael P."/>
            <person name="Galanis A."/>
            <person name="Sokolowska B."/>
        </authorList>
    </citation>
    <scope>NUCLEOTIDE SEQUENCE [LARGE SCALE GENOMIC DNA]</scope>
    <source>
        <strain evidence="1 2">KKP 3000</strain>
    </source>
</reference>
<dbReference type="EMBL" id="JBDXSU010000007">
    <property type="protein sequence ID" value="MFB5190730.1"/>
    <property type="molecule type" value="Genomic_DNA"/>
</dbReference>
<name>A0ABV5AES9_9BACL</name>
<comment type="caution">
    <text evidence="1">The sequence shown here is derived from an EMBL/GenBank/DDBJ whole genome shotgun (WGS) entry which is preliminary data.</text>
</comment>
<organism evidence="1 2">
    <name type="scientific">Alicyclobacillus fastidiosus</name>
    <dbReference type="NCBI Taxonomy" id="392011"/>
    <lineage>
        <taxon>Bacteria</taxon>
        <taxon>Bacillati</taxon>
        <taxon>Bacillota</taxon>
        <taxon>Bacilli</taxon>
        <taxon>Bacillales</taxon>
        <taxon>Alicyclobacillaceae</taxon>
        <taxon>Alicyclobacillus</taxon>
    </lineage>
</organism>
<evidence type="ECO:0008006" key="3">
    <source>
        <dbReference type="Google" id="ProtNLM"/>
    </source>
</evidence>
<evidence type="ECO:0000313" key="2">
    <source>
        <dbReference type="Proteomes" id="UP001579974"/>
    </source>
</evidence>
<gene>
    <name evidence="1" type="ORF">KKP3000_004215</name>
</gene>
<sequence length="403" mass="44557">MESAIQDSVVIAEGFCTMLLVDASLNQRWLDALQDSKSSTDARGFLNEFLQAEGYATSIDDVLIYATRPVDSESLPTPESTSFALQLTTDGRLRSEWSQLMNMLAEAPDETPDLQPVTEFLKNNHVNATPVEVARSLATQMNDGVALWVGTYGNTNISQGGKQVSGPTLIVQSSSISLDTHKIVNASFDASRATLSWTTDMNDTAGNIVFSRRTSITDDDPYVGNEFTGTLTLPSNTTYALHGTVEFSGRLGEAKTTPPTVSTDDLESIQKTSLIVASLVGSVTLITAFWKFRGPLNSLRIKIRDAYRKLRGQQPEEEYARTLAEDFSLEELQYCLGLSKISRIEKLRQDYVSLSAGEQLSEKGRELLTKIDEVVSSISKEQREILRERKDDLKSDLEELLEE</sequence>
<keyword evidence="2" id="KW-1185">Reference proteome</keyword>
<accession>A0ABV5AES9</accession>
<evidence type="ECO:0000313" key="1">
    <source>
        <dbReference type="EMBL" id="MFB5190730.1"/>
    </source>
</evidence>
<proteinExistence type="predicted"/>
<protein>
    <recommendedName>
        <fullName evidence="3">DUF4129 domain-containing protein</fullName>
    </recommendedName>
</protein>